<feature type="transmembrane region" description="Helical" evidence="6">
    <location>
        <begin position="367"/>
        <end position="386"/>
    </location>
</feature>
<keyword evidence="2" id="KW-1003">Cell membrane</keyword>
<dbReference type="PANTHER" id="PTHR30250">
    <property type="entry name" value="PST FAMILY PREDICTED COLANIC ACID TRANSPORTER"/>
    <property type="match status" value="1"/>
</dbReference>
<evidence type="ECO:0000256" key="4">
    <source>
        <dbReference type="ARBA" id="ARBA00022989"/>
    </source>
</evidence>
<evidence type="ECO:0000256" key="1">
    <source>
        <dbReference type="ARBA" id="ARBA00004651"/>
    </source>
</evidence>
<dbReference type="GO" id="GO:0005886">
    <property type="term" value="C:plasma membrane"/>
    <property type="evidence" value="ECO:0007669"/>
    <property type="project" value="UniProtKB-SubCell"/>
</dbReference>
<feature type="transmembrane region" description="Helical" evidence="6">
    <location>
        <begin position="334"/>
        <end position="355"/>
    </location>
</feature>
<protein>
    <submittedName>
        <fullName evidence="7">Polysaccharide biosynthesis protein</fullName>
    </submittedName>
</protein>
<evidence type="ECO:0000256" key="5">
    <source>
        <dbReference type="ARBA" id="ARBA00023136"/>
    </source>
</evidence>
<gene>
    <name evidence="7" type="ORF">IAA67_08695</name>
</gene>
<dbReference type="Proteomes" id="UP000886874">
    <property type="component" value="Unassembled WGS sequence"/>
</dbReference>
<evidence type="ECO:0000313" key="8">
    <source>
        <dbReference type="Proteomes" id="UP000886874"/>
    </source>
</evidence>
<feature type="transmembrane region" description="Helical" evidence="6">
    <location>
        <begin position="53"/>
        <end position="72"/>
    </location>
</feature>
<dbReference type="EMBL" id="DVFN01000123">
    <property type="protein sequence ID" value="HIQ70393.1"/>
    <property type="molecule type" value="Genomic_DNA"/>
</dbReference>
<feature type="transmembrane region" description="Helical" evidence="6">
    <location>
        <begin position="291"/>
        <end position="313"/>
    </location>
</feature>
<feature type="transmembrane region" description="Helical" evidence="6">
    <location>
        <begin position="463"/>
        <end position="480"/>
    </location>
</feature>
<dbReference type="InterPro" id="IPR050833">
    <property type="entry name" value="Poly_Biosynth_Transport"/>
</dbReference>
<feature type="transmembrane region" description="Helical" evidence="6">
    <location>
        <begin position="167"/>
        <end position="184"/>
    </location>
</feature>
<name>A0A9D0Z9L4_9FIRM</name>
<feature type="transmembrane region" description="Helical" evidence="6">
    <location>
        <begin position="125"/>
        <end position="146"/>
    </location>
</feature>
<keyword evidence="4 6" id="KW-1133">Transmembrane helix</keyword>
<feature type="transmembrane region" description="Helical" evidence="6">
    <location>
        <begin position="421"/>
        <end position="443"/>
    </location>
</feature>
<comment type="caution">
    <text evidence="7">The sequence shown here is derived from an EMBL/GenBank/DDBJ whole genome shotgun (WGS) entry which is preliminary data.</text>
</comment>
<reference evidence="7" key="1">
    <citation type="submission" date="2020-10" db="EMBL/GenBank/DDBJ databases">
        <authorList>
            <person name="Gilroy R."/>
        </authorList>
    </citation>
    <scope>NUCLEOTIDE SEQUENCE</scope>
    <source>
        <strain evidence="7">ChiSjej2B20-13462</strain>
    </source>
</reference>
<evidence type="ECO:0000256" key="6">
    <source>
        <dbReference type="SAM" id="Phobius"/>
    </source>
</evidence>
<feature type="transmembrane region" description="Helical" evidence="6">
    <location>
        <begin position="486"/>
        <end position="509"/>
    </location>
</feature>
<keyword evidence="5 6" id="KW-0472">Membrane</keyword>
<evidence type="ECO:0000256" key="3">
    <source>
        <dbReference type="ARBA" id="ARBA00022692"/>
    </source>
</evidence>
<evidence type="ECO:0000313" key="7">
    <source>
        <dbReference type="EMBL" id="HIQ70393.1"/>
    </source>
</evidence>
<dbReference type="InterPro" id="IPR024923">
    <property type="entry name" value="PG_synth_SpoVB"/>
</dbReference>
<evidence type="ECO:0000256" key="2">
    <source>
        <dbReference type="ARBA" id="ARBA00022475"/>
    </source>
</evidence>
<feature type="transmembrane region" description="Helical" evidence="6">
    <location>
        <begin position="93"/>
        <end position="113"/>
    </location>
</feature>
<comment type="subcellular location">
    <subcellularLocation>
        <location evidence="1">Cell membrane</location>
        <topology evidence="1">Multi-pass membrane protein</topology>
    </subcellularLocation>
</comment>
<dbReference type="CDD" id="cd13124">
    <property type="entry name" value="MATE_SpoVB_like"/>
    <property type="match status" value="1"/>
</dbReference>
<keyword evidence="3 6" id="KW-0812">Transmembrane</keyword>
<dbReference type="PANTHER" id="PTHR30250:SF21">
    <property type="entry name" value="LIPID II FLIPPASE MURJ"/>
    <property type="match status" value="1"/>
</dbReference>
<dbReference type="InterPro" id="IPR002797">
    <property type="entry name" value="Polysacc_synth"/>
</dbReference>
<feature type="transmembrane region" description="Helical" evidence="6">
    <location>
        <begin position="237"/>
        <end position="257"/>
    </location>
</feature>
<accession>A0A9D0Z9L4</accession>
<dbReference type="Pfam" id="PF01943">
    <property type="entry name" value="Polysacc_synt"/>
    <property type="match status" value="1"/>
</dbReference>
<feature type="transmembrane region" description="Helical" evidence="6">
    <location>
        <begin position="12"/>
        <end position="33"/>
    </location>
</feature>
<feature type="transmembrane region" description="Helical" evidence="6">
    <location>
        <begin position="398"/>
        <end position="415"/>
    </location>
</feature>
<reference evidence="7" key="2">
    <citation type="journal article" date="2021" name="PeerJ">
        <title>Extensive microbial diversity within the chicken gut microbiome revealed by metagenomics and culture.</title>
        <authorList>
            <person name="Gilroy R."/>
            <person name="Ravi A."/>
            <person name="Getino M."/>
            <person name="Pursley I."/>
            <person name="Horton D.L."/>
            <person name="Alikhan N.F."/>
            <person name="Baker D."/>
            <person name="Gharbi K."/>
            <person name="Hall N."/>
            <person name="Watson M."/>
            <person name="Adriaenssens E.M."/>
            <person name="Foster-Nyarko E."/>
            <person name="Jarju S."/>
            <person name="Secka A."/>
            <person name="Antonio M."/>
            <person name="Oren A."/>
            <person name="Chaudhuri R.R."/>
            <person name="La Ragione R."/>
            <person name="Hildebrand F."/>
            <person name="Pallen M.J."/>
        </authorList>
    </citation>
    <scope>NUCLEOTIDE SEQUENCE</scope>
    <source>
        <strain evidence="7">ChiSjej2B20-13462</strain>
    </source>
</reference>
<dbReference type="PIRSF" id="PIRSF038958">
    <property type="entry name" value="PG_synth_SpoVB"/>
    <property type="match status" value="1"/>
</dbReference>
<dbReference type="AlphaFoldDB" id="A0A9D0Z9L4"/>
<sequence>MDEKKTAKQQSFLQGAAMLAAATIIVKIIGAVYKIPLLGIIDDEGYGFFTTAYDFYSVLLMISTTGLPVAMSRMTSEARALGNYAQIRKIFSTALRVFLVLGIVGSLTMLLFSRQLSVMITTYDTSWAAIAALAPSVLFICIISAFRGFFQGQSNMAPTSVSQVFEALCKLFIGLGLAVLIMRLTGDLTLGAGGAILGVTVGCVVSAFYLWRCYRKASRALPTDGTAKSTGATMRQLLAIAIPITLGSAGLQIINLADTMVYMRRLSGAAALAQKYVEQLKGIYNFGQTMFNLPCALITPITISIIPAITAYLTLKDGKNADMVESSAMRITGLVAMPCAFGFMSLAQPIMYLFGYRGSNLQVAGNIMLYLGAAVIFNSLVLVTNAMMQAHGDVTTPVINMIIGGVVKVIANYFLVVIPSLYIAGAAIGTLICYAVITVLNVAAMHRKKILDISCMKSLFKPFLAGLLMGAVTYMANGVLNSVLGSPNLACLGAMAVAVAVYVILVYAFRIITYDDCMLLPGGEKLAKLLRVQK</sequence>
<feature type="transmembrane region" description="Helical" evidence="6">
    <location>
        <begin position="190"/>
        <end position="211"/>
    </location>
</feature>
<organism evidence="7 8">
    <name type="scientific">Candidatus Avoscillospira stercorigallinarum</name>
    <dbReference type="NCBI Taxonomy" id="2840708"/>
    <lineage>
        <taxon>Bacteria</taxon>
        <taxon>Bacillati</taxon>
        <taxon>Bacillota</taxon>
        <taxon>Clostridia</taxon>
        <taxon>Eubacteriales</taxon>
        <taxon>Oscillospiraceae</taxon>
        <taxon>Oscillospiraceae incertae sedis</taxon>
        <taxon>Candidatus Avoscillospira</taxon>
    </lineage>
</organism>
<proteinExistence type="predicted"/>